<gene>
    <name evidence="2" type="ORF">Cadr_000012496</name>
</gene>
<dbReference type="Proteomes" id="UP000299084">
    <property type="component" value="Unassembled WGS sequence"/>
</dbReference>
<dbReference type="EMBL" id="JWIN03000014">
    <property type="protein sequence ID" value="KAB1267691.1"/>
    <property type="molecule type" value="Genomic_DNA"/>
</dbReference>
<feature type="compositionally biased region" description="Basic and acidic residues" evidence="1">
    <location>
        <begin position="1"/>
        <end position="15"/>
    </location>
</feature>
<reference evidence="2 3" key="1">
    <citation type="journal article" date="2019" name="Mol. Ecol. Resour.">
        <title>Improving Illumina assemblies with Hi-C and long reads: an example with the North African dromedary.</title>
        <authorList>
            <person name="Elbers J.P."/>
            <person name="Rogers M.F."/>
            <person name="Perelman P.L."/>
            <person name="Proskuryakova A.A."/>
            <person name="Serdyukova N.A."/>
            <person name="Johnson W.E."/>
            <person name="Horin P."/>
            <person name="Corander J."/>
            <person name="Murphy D."/>
            <person name="Burger P.A."/>
        </authorList>
    </citation>
    <scope>NUCLEOTIDE SEQUENCE [LARGE SCALE GENOMIC DNA]</scope>
    <source>
        <strain evidence="2">Drom800</strain>
        <tissue evidence="2">Blood</tissue>
    </source>
</reference>
<protein>
    <submittedName>
        <fullName evidence="2">Uncharacterized protein</fullName>
    </submittedName>
</protein>
<organism evidence="2 3">
    <name type="scientific">Camelus dromedarius</name>
    <name type="common">Dromedary</name>
    <name type="synonym">Arabian camel</name>
    <dbReference type="NCBI Taxonomy" id="9838"/>
    <lineage>
        <taxon>Eukaryota</taxon>
        <taxon>Metazoa</taxon>
        <taxon>Chordata</taxon>
        <taxon>Craniata</taxon>
        <taxon>Vertebrata</taxon>
        <taxon>Euteleostomi</taxon>
        <taxon>Mammalia</taxon>
        <taxon>Eutheria</taxon>
        <taxon>Laurasiatheria</taxon>
        <taxon>Artiodactyla</taxon>
        <taxon>Tylopoda</taxon>
        <taxon>Camelidae</taxon>
        <taxon>Camelus</taxon>
    </lineage>
</organism>
<feature type="compositionally biased region" description="Basic and acidic residues" evidence="1">
    <location>
        <begin position="29"/>
        <end position="47"/>
    </location>
</feature>
<keyword evidence="3" id="KW-1185">Reference proteome</keyword>
<name>A0A5N4D994_CAMDR</name>
<dbReference type="AlphaFoldDB" id="A0A5N4D994"/>
<accession>A0A5N4D994</accession>
<sequence>MKICVKSRDGQDGKRAVPRAGGQLMGSDRGGREQDFARAHEERCPQT</sequence>
<evidence type="ECO:0000256" key="1">
    <source>
        <dbReference type="SAM" id="MobiDB-lite"/>
    </source>
</evidence>
<comment type="caution">
    <text evidence="2">The sequence shown here is derived from an EMBL/GenBank/DDBJ whole genome shotgun (WGS) entry which is preliminary data.</text>
</comment>
<evidence type="ECO:0000313" key="3">
    <source>
        <dbReference type="Proteomes" id="UP000299084"/>
    </source>
</evidence>
<proteinExistence type="predicted"/>
<feature type="region of interest" description="Disordered" evidence="1">
    <location>
        <begin position="1"/>
        <end position="47"/>
    </location>
</feature>
<evidence type="ECO:0000313" key="2">
    <source>
        <dbReference type="EMBL" id="KAB1267691.1"/>
    </source>
</evidence>